<feature type="domain" description="Peptidase metallopeptidase" evidence="1">
    <location>
        <begin position="27"/>
        <end position="160"/>
    </location>
</feature>
<dbReference type="AlphaFoldDB" id="A0A9X3MRK4"/>
<keyword evidence="3" id="KW-1185">Reference proteome</keyword>
<dbReference type="SMART" id="SM00235">
    <property type="entry name" value="ZnMc"/>
    <property type="match status" value="1"/>
</dbReference>
<proteinExistence type="predicted"/>
<sequence length="232" mass="26206">MSDDTPRVCIDRDLPSAYGAEEMAIEIAKKWETGKTLRVTFLSGMPAVQEKVVAYARQWEEYANIRLEFGSSTEAEIRVAFLGDGSSWSAVGTDALNQDFFPRGGPTMNFGWLTSDSTDDEYSRVVLHEFGHALGCIHEHQSPDGGIPWNREAVYRYYGARGWSKRVVDQQVLRRYDRSTTQFTDFDPTSIMEYPVPKELTDGAFEIGWNMRLSESDKAFIAELYPRAATGT</sequence>
<evidence type="ECO:0000259" key="1">
    <source>
        <dbReference type="SMART" id="SM00235"/>
    </source>
</evidence>
<dbReference type="GO" id="GO:0008237">
    <property type="term" value="F:metallopeptidase activity"/>
    <property type="evidence" value="ECO:0007669"/>
    <property type="project" value="InterPro"/>
</dbReference>
<gene>
    <name evidence="2" type="ORF">OM076_13635</name>
</gene>
<dbReference type="GO" id="GO:0008270">
    <property type="term" value="F:zinc ion binding"/>
    <property type="evidence" value="ECO:0007669"/>
    <property type="project" value="InterPro"/>
</dbReference>
<accession>A0A9X3MRK4</accession>
<dbReference type="Gene3D" id="3.40.390.10">
    <property type="entry name" value="Collagenase (Catalytic Domain)"/>
    <property type="match status" value="1"/>
</dbReference>
<dbReference type="InterPro" id="IPR024079">
    <property type="entry name" value="MetalloPept_cat_dom_sf"/>
</dbReference>
<dbReference type="RefSeq" id="WP_270040517.1">
    <property type="nucleotide sequence ID" value="NZ_JAPDOD010000011.1"/>
</dbReference>
<name>A0A9X3MRK4_9ACTN</name>
<protein>
    <recommendedName>
        <fullName evidence="1">Peptidase metallopeptidase domain-containing protein</fullName>
    </recommendedName>
</protein>
<organism evidence="2 3">
    <name type="scientific">Solirubrobacter ginsenosidimutans</name>
    <dbReference type="NCBI Taxonomy" id="490573"/>
    <lineage>
        <taxon>Bacteria</taxon>
        <taxon>Bacillati</taxon>
        <taxon>Actinomycetota</taxon>
        <taxon>Thermoleophilia</taxon>
        <taxon>Solirubrobacterales</taxon>
        <taxon>Solirubrobacteraceae</taxon>
        <taxon>Solirubrobacter</taxon>
    </lineage>
</organism>
<dbReference type="SUPFAM" id="SSF55486">
    <property type="entry name" value="Metalloproteases ('zincins'), catalytic domain"/>
    <property type="match status" value="1"/>
</dbReference>
<evidence type="ECO:0000313" key="2">
    <source>
        <dbReference type="EMBL" id="MDA0161314.1"/>
    </source>
</evidence>
<dbReference type="EMBL" id="JAPDOD010000011">
    <property type="protein sequence ID" value="MDA0161314.1"/>
    <property type="molecule type" value="Genomic_DNA"/>
</dbReference>
<dbReference type="GO" id="GO:0006508">
    <property type="term" value="P:proteolysis"/>
    <property type="evidence" value="ECO:0007669"/>
    <property type="project" value="InterPro"/>
</dbReference>
<reference evidence="2" key="1">
    <citation type="submission" date="2022-10" db="EMBL/GenBank/DDBJ databases">
        <title>The WGS of Solirubrobacter ginsenosidimutans DSM 21036.</title>
        <authorList>
            <person name="Jiang Z."/>
        </authorList>
    </citation>
    <scope>NUCLEOTIDE SEQUENCE</scope>
    <source>
        <strain evidence="2">DSM 21036</strain>
    </source>
</reference>
<comment type="caution">
    <text evidence="2">The sequence shown here is derived from an EMBL/GenBank/DDBJ whole genome shotgun (WGS) entry which is preliminary data.</text>
</comment>
<dbReference type="CDD" id="cd04327">
    <property type="entry name" value="ZnMc_MMP_like_3"/>
    <property type="match status" value="1"/>
</dbReference>
<dbReference type="Proteomes" id="UP001149140">
    <property type="component" value="Unassembled WGS sequence"/>
</dbReference>
<evidence type="ECO:0000313" key="3">
    <source>
        <dbReference type="Proteomes" id="UP001149140"/>
    </source>
</evidence>
<dbReference type="InterPro" id="IPR006026">
    <property type="entry name" value="Peptidase_Metallo"/>
</dbReference>